<feature type="compositionally biased region" description="Acidic residues" evidence="4">
    <location>
        <begin position="25"/>
        <end position="40"/>
    </location>
</feature>
<protein>
    <submittedName>
        <fullName evidence="7">Amyloid beta protein binding family A member 1</fullName>
    </submittedName>
</protein>
<evidence type="ECO:0000313" key="7">
    <source>
        <dbReference type="Ensembl" id="ENSSSCP00015010879.1"/>
    </source>
</evidence>
<dbReference type="CDD" id="cd01208">
    <property type="entry name" value="PTB_X11"/>
    <property type="match status" value="1"/>
</dbReference>
<feature type="region of interest" description="Disordered" evidence="4">
    <location>
        <begin position="1"/>
        <end position="99"/>
    </location>
</feature>
<dbReference type="Ensembl" id="ENSSSCT00015027790.1">
    <property type="protein sequence ID" value="ENSSSCP00015010879.1"/>
    <property type="gene ID" value="ENSSSCG00015020959.1"/>
</dbReference>
<feature type="domain" description="PDZ" evidence="6">
    <location>
        <begin position="738"/>
        <end position="814"/>
    </location>
</feature>
<dbReference type="SMART" id="SM00228">
    <property type="entry name" value="PDZ"/>
    <property type="match status" value="2"/>
</dbReference>
<evidence type="ECO:0000256" key="4">
    <source>
        <dbReference type="SAM" id="MobiDB-lite"/>
    </source>
</evidence>
<evidence type="ECO:0000256" key="3">
    <source>
        <dbReference type="ARBA" id="ARBA00022737"/>
    </source>
</evidence>
<dbReference type="Pfam" id="PF00595">
    <property type="entry name" value="PDZ"/>
    <property type="match status" value="2"/>
</dbReference>
<dbReference type="SMART" id="SM00462">
    <property type="entry name" value="PTB"/>
    <property type="match status" value="1"/>
</dbReference>
<dbReference type="FunFam" id="2.30.42.10:FF:000007">
    <property type="entry name" value="Amyloid beta A4 protein-binding family A member"/>
    <property type="match status" value="1"/>
</dbReference>
<dbReference type="Gene3D" id="2.30.42.10">
    <property type="match status" value="2"/>
</dbReference>
<dbReference type="Gene3D" id="2.30.29.30">
    <property type="entry name" value="Pleckstrin-homology domain (PH domain)/Phosphotyrosine-binding domain (PTB)"/>
    <property type="match status" value="1"/>
</dbReference>
<dbReference type="InterPro" id="IPR011993">
    <property type="entry name" value="PH-like_dom_sf"/>
</dbReference>
<feature type="domain" description="PDZ" evidence="6">
    <location>
        <begin position="647"/>
        <end position="732"/>
    </location>
</feature>
<evidence type="ECO:0000256" key="2">
    <source>
        <dbReference type="ARBA" id="ARBA00022553"/>
    </source>
</evidence>
<feature type="compositionally biased region" description="Low complexity" evidence="4">
    <location>
        <begin position="399"/>
        <end position="425"/>
    </location>
</feature>
<dbReference type="InterPro" id="IPR051230">
    <property type="entry name" value="APP-Binding"/>
</dbReference>
<feature type="domain" description="PID" evidence="5">
    <location>
        <begin position="459"/>
        <end position="634"/>
    </location>
</feature>
<dbReference type="CDD" id="cd06793">
    <property type="entry name" value="PDZ2_APBA1_3-like"/>
    <property type="match status" value="1"/>
</dbReference>
<sequence>MNHLEGAAEAEVEVTDEAPGGEVNELVEADLEHPEVEEEQQQQQHYGGRPSRGRAVEDLRASPGQQQEEEERGECLARSASTESGFHNHTDTAEGDVIAAARDGYDAERAQDPEDESAYAVQYRPEAEEYTEQAEAEHAEATHRRTLPNHLHFHSLEHEEAMNAAYSGYVYTHRLFHRGEDEPYAEPYADYGGLQEHVYEEIGDAPELDGHDGLRLYEQERDEAAAYRQEALGARLHHYDERSDGESDSPEKEAEFAPYPRMDSYEQEEDIDQIVAEVKQSMSSQSLDKAAEDMPEAEQDLERAPTPGGGRPDSPGLQTLAGQQRLAGTVGSEAVQRYSKEKRDAISLAIKDIKEAIEEVKTRTIRSPYTPDEPKEPIWVMRQDISPTKDCDDQRPVDGDSPSPGSSSPLGAESSSTSLHPSDPSEASTNKEVGTVASLTTAVLCVTVPGPCDPEDLIDGIIFAANYLGSTQLLSDKTPSKNVRMMQAQEAVSRIKAPEGESQPMTEVDLFISTQRIKVLNADTQETMMDHPLRTISYIADIGNIVVLMARRRMPRSNSQENVEASHPSQDGKRQYKMICHVFESEDAQLIAQSIGQAFSVAYQEFLRANGINPEDLSQKEYSDLLNTQDMYNDDLIHFSKSENCKDVFIEKQKGEILGVVIVESGWGSILPTVIIANMMHGGPAEKSGKLNIGDQIMSINGTSLVGLPLSTCQSIIKGLKNQARVKLNIVRCPPVTTVLIRRPDLRYQLGFSVQNGIICSLMRGGIAERGGVRVGHRIIEINGQSVVATPHEKIVHILSNAVGEIHMKTMPAAMYRLLTAQEQPVYI</sequence>
<dbReference type="CDD" id="cd06720">
    <property type="entry name" value="PDZ1_APBA1_3-like"/>
    <property type="match status" value="1"/>
</dbReference>
<feature type="region of interest" description="Disordered" evidence="4">
    <location>
        <begin position="239"/>
        <end position="263"/>
    </location>
</feature>
<dbReference type="FunFam" id="2.30.29.30:FF:000044">
    <property type="entry name" value="amyloid beta A4 precursor protein-binding family A member 1"/>
    <property type="match status" value="1"/>
</dbReference>
<dbReference type="PROSITE" id="PS50106">
    <property type="entry name" value="PDZ"/>
    <property type="match status" value="2"/>
</dbReference>
<dbReference type="FunFam" id="2.30.42.10:FF:000017">
    <property type="entry name" value="Amyloid beta A4 protein-binding family A member 1"/>
    <property type="match status" value="1"/>
</dbReference>
<organism evidence="7 8">
    <name type="scientific">Sus scrofa</name>
    <name type="common">Pig</name>
    <dbReference type="NCBI Taxonomy" id="9823"/>
    <lineage>
        <taxon>Eukaryota</taxon>
        <taxon>Metazoa</taxon>
        <taxon>Chordata</taxon>
        <taxon>Craniata</taxon>
        <taxon>Vertebrata</taxon>
        <taxon>Euteleostomi</taxon>
        <taxon>Mammalia</taxon>
        <taxon>Eutheria</taxon>
        <taxon>Laurasiatheria</taxon>
        <taxon>Artiodactyla</taxon>
        <taxon>Suina</taxon>
        <taxon>Suidae</taxon>
        <taxon>Sus</taxon>
    </lineage>
</organism>
<gene>
    <name evidence="7" type="primary">APBA1</name>
</gene>
<feature type="compositionally biased region" description="Basic and acidic residues" evidence="4">
    <location>
        <begin position="239"/>
        <end position="255"/>
    </location>
</feature>
<keyword evidence="2" id="KW-0597">Phosphoprotein</keyword>
<dbReference type="PANTHER" id="PTHR12345:SF14">
    <property type="entry name" value="AMYLOID-BETA A4 PRECURSOR PROTEIN-BINDING FAMILY A MEMBER 1"/>
    <property type="match status" value="1"/>
</dbReference>
<evidence type="ECO:0000259" key="5">
    <source>
        <dbReference type="PROSITE" id="PS01179"/>
    </source>
</evidence>
<dbReference type="Proteomes" id="UP000694726">
    <property type="component" value="Unplaced"/>
</dbReference>
<evidence type="ECO:0000256" key="1">
    <source>
        <dbReference type="ARBA" id="ARBA00022448"/>
    </source>
</evidence>
<dbReference type="SUPFAM" id="SSF50729">
    <property type="entry name" value="PH domain-like"/>
    <property type="match status" value="1"/>
</dbReference>
<dbReference type="CDD" id="cd22578">
    <property type="entry name" value="Mint1_CID"/>
    <property type="match status" value="1"/>
</dbReference>
<evidence type="ECO:0000259" key="6">
    <source>
        <dbReference type="PROSITE" id="PS50106"/>
    </source>
</evidence>
<dbReference type="InterPro" id="IPR001478">
    <property type="entry name" value="PDZ"/>
</dbReference>
<feature type="region of interest" description="Disordered" evidence="4">
    <location>
        <begin position="387"/>
        <end position="432"/>
    </location>
</feature>
<dbReference type="SUPFAM" id="SSF50156">
    <property type="entry name" value="PDZ domain-like"/>
    <property type="match status" value="2"/>
</dbReference>
<evidence type="ECO:0000313" key="8">
    <source>
        <dbReference type="Proteomes" id="UP000694726"/>
    </source>
</evidence>
<feature type="region of interest" description="Disordered" evidence="4">
    <location>
        <begin position="277"/>
        <end position="345"/>
    </location>
</feature>
<proteinExistence type="predicted"/>
<dbReference type="InterPro" id="IPR036034">
    <property type="entry name" value="PDZ_sf"/>
</dbReference>
<feature type="compositionally biased region" description="Basic and acidic residues" evidence="4">
    <location>
        <begin position="387"/>
        <end position="398"/>
    </location>
</feature>
<keyword evidence="1" id="KW-0813">Transport</keyword>
<dbReference type="InterPro" id="IPR006020">
    <property type="entry name" value="PTB/PI_dom"/>
</dbReference>
<dbReference type="PANTHER" id="PTHR12345">
    <property type="entry name" value="SYNTENIN RELATED"/>
    <property type="match status" value="1"/>
</dbReference>
<name>A0A8D0MZC7_PIG</name>
<dbReference type="AlphaFoldDB" id="A0A8D0MZC7"/>
<reference evidence="7" key="1">
    <citation type="submission" date="2025-08" db="UniProtKB">
        <authorList>
            <consortium name="Ensembl"/>
        </authorList>
    </citation>
    <scope>IDENTIFICATION</scope>
</reference>
<dbReference type="Pfam" id="PF00640">
    <property type="entry name" value="PID"/>
    <property type="match status" value="1"/>
</dbReference>
<keyword evidence="3" id="KW-0677">Repeat</keyword>
<accession>A0A8D0MZC7</accession>
<dbReference type="PROSITE" id="PS01179">
    <property type="entry name" value="PID"/>
    <property type="match status" value="1"/>
</dbReference>